<dbReference type="SMART" id="SM00066">
    <property type="entry name" value="GAL4"/>
    <property type="match status" value="1"/>
</dbReference>
<organism evidence="6 7">
    <name type="scientific">Russula ochroleuca</name>
    <dbReference type="NCBI Taxonomy" id="152965"/>
    <lineage>
        <taxon>Eukaryota</taxon>
        <taxon>Fungi</taxon>
        <taxon>Dikarya</taxon>
        <taxon>Basidiomycota</taxon>
        <taxon>Agaricomycotina</taxon>
        <taxon>Agaricomycetes</taxon>
        <taxon>Russulales</taxon>
        <taxon>Russulaceae</taxon>
        <taxon>Russula</taxon>
    </lineage>
</organism>
<dbReference type="GO" id="GO:0008270">
    <property type="term" value="F:zinc ion binding"/>
    <property type="evidence" value="ECO:0007669"/>
    <property type="project" value="InterPro"/>
</dbReference>
<dbReference type="CDD" id="cd12148">
    <property type="entry name" value="fungal_TF_MHR"/>
    <property type="match status" value="1"/>
</dbReference>
<dbReference type="GO" id="GO:0005634">
    <property type="term" value="C:nucleus"/>
    <property type="evidence" value="ECO:0007669"/>
    <property type="project" value="UniProtKB-SubCell"/>
</dbReference>
<proteinExistence type="predicted"/>
<evidence type="ECO:0000259" key="5">
    <source>
        <dbReference type="PROSITE" id="PS50048"/>
    </source>
</evidence>
<evidence type="ECO:0000313" key="7">
    <source>
        <dbReference type="Proteomes" id="UP000759537"/>
    </source>
</evidence>
<comment type="subcellular location">
    <subcellularLocation>
        <location evidence="1">Nucleus</location>
    </subcellularLocation>
</comment>
<dbReference type="AlphaFoldDB" id="A0A9P5TC77"/>
<feature type="domain" description="Zn(2)-C6 fungal-type" evidence="5">
    <location>
        <begin position="32"/>
        <end position="63"/>
    </location>
</feature>
<accession>A0A9P5TC77</accession>
<dbReference type="PANTHER" id="PTHR31001">
    <property type="entry name" value="UNCHARACTERIZED TRANSCRIPTIONAL REGULATORY PROTEIN"/>
    <property type="match status" value="1"/>
</dbReference>
<evidence type="ECO:0000256" key="4">
    <source>
        <dbReference type="SAM" id="MobiDB-lite"/>
    </source>
</evidence>
<dbReference type="OrthoDB" id="3364175at2759"/>
<keyword evidence="2" id="KW-0479">Metal-binding</keyword>
<reference evidence="6" key="2">
    <citation type="journal article" date="2020" name="Nat. Commun.">
        <title>Large-scale genome sequencing of mycorrhizal fungi provides insights into the early evolution of symbiotic traits.</title>
        <authorList>
            <person name="Miyauchi S."/>
            <person name="Kiss E."/>
            <person name="Kuo A."/>
            <person name="Drula E."/>
            <person name="Kohler A."/>
            <person name="Sanchez-Garcia M."/>
            <person name="Morin E."/>
            <person name="Andreopoulos B."/>
            <person name="Barry K.W."/>
            <person name="Bonito G."/>
            <person name="Buee M."/>
            <person name="Carver A."/>
            <person name="Chen C."/>
            <person name="Cichocki N."/>
            <person name="Clum A."/>
            <person name="Culley D."/>
            <person name="Crous P.W."/>
            <person name="Fauchery L."/>
            <person name="Girlanda M."/>
            <person name="Hayes R.D."/>
            <person name="Keri Z."/>
            <person name="LaButti K."/>
            <person name="Lipzen A."/>
            <person name="Lombard V."/>
            <person name="Magnuson J."/>
            <person name="Maillard F."/>
            <person name="Murat C."/>
            <person name="Nolan M."/>
            <person name="Ohm R.A."/>
            <person name="Pangilinan J."/>
            <person name="Pereira M.F."/>
            <person name="Perotto S."/>
            <person name="Peter M."/>
            <person name="Pfister S."/>
            <person name="Riley R."/>
            <person name="Sitrit Y."/>
            <person name="Stielow J.B."/>
            <person name="Szollosi G."/>
            <person name="Zifcakova L."/>
            <person name="Stursova M."/>
            <person name="Spatafora J.W."/>
            <person name="Tedersoo L."/>
            <person name="Vaario L.M."/>
            <person name="Yamada A."/>
            <person name="Yan M."/>
            <person name="Wang P."/>
            <person name="Xu J."/>
            <person name="Bruns T."/>
            <person name="Baldrian P."/>
            <person name="Vilgalys R."/>
            <person name="Dunand C."/>
            <person name="Henrissat B."/>
            <person name="Grigoriev I.V."/>
            <person name="Hibbett D."/>
            <person name="Nagy L.G."/>
            <person name="Martin F.M."/>
        </authorList>
    </citation>
    <scope>NUCLEOTIDE SEQUENCE</scope>
    <source>
        <strain evidence="6">Prilba</strain>
    </source>
</reference>
<feature type="region of interest" description="Disordered" evidence="4">
    <location>
        <begin position="1"/>
        <end position="21"/>
    </location>
</feature>
<keyword evidence="7" id="KW-1185">Reference proteome</keyword>
<reference evidence="6" key="1">
    <citation type="submission" date="2019-10" db="EMBL/GenBank/DDBJ databases">
        <authorList>
            <consortium name="DOE Joint Genome Institute"/>
            <person name="Kuo A."/>
            <person name="Miyauchi S."/>
            <person name="Kiss E."/>
            <person name="Drula E."/>
            <person name="Kohler A."/>
            <person name="Sanchez-Garcia M."/>
            <person name="Andreopoulos B."/>
            <person name="Barry K.W."/>
            <person name="Bonito G."/>
            <person name="Buee M."/>
            <person name="Carver A."/>
            <person name="Chen C."/>
            <person name="Cichocki N."/>
            <person name="Clum A."/>
            <person name="Culley D."/>
            <person name="Crous P.W."/>
            <person name="Fauchery L."/>
            <person name="Girlanda M."/>
            <person name="Hayes R."/>
            <person name="Keri Z."/>
            <person name="LaButti K."/>
            <person name="Lipzen A."/>
            <person name="Lombard V."/>
            <person name="Magnuson J."/>
            <person name="Maillard F."/>
            <person name="Morin E."/>
            <person name="Murat C."/>
            <person name="Nolan M."/>
            <person name="Ohm R."/>
            <person name="Pangilinan J."/>
            <person name="Pereira M."/>
            <person name="Perotto S."/>
            <person name="Peter M."/>
            <person name="Riley R."/>
            <person name="Sitrit Y."/>
            <person name="Stielow B."/>
            <person name="Szollosi G."/>
            <person name="Zifcakova L."/>
            <person name="Stursova M."/>
            <person name="Spatafora J.W."/>
            <person name="Tedersoo L."/>
            <person name="Vaario L.-M."/>
            <person name="Yamada A."/>
            <person name="Yan M."/>
            <person name="Wang P."/>
            <person name="Xu J."/>
            <person name="Bruns T."/>
            <person name="Baldrian P."/>
            <person name="Vilgalys R."/>
            <person name="Henrissat B."/>
            <person name="Grigoriev I.V."/>
            <person name="Hibbett D."/>
            <person name="Nagy L.G."/>
            <person name="Martin F.M."/>
        </authorList>
    </citation>
    <scope>NUCLEOTIDE SEQUENCE</scope>
    <source>
        <strain evidence="6">Prilba</strain>
    </source>
</reference>
<dbReference type="Pfam" id="PF00172">
    <property type="entry name" value="Zn_clus"/>
    <property type="match status" value="1"/>
</dbReference>
<dbReference type="InterPro" id="IPR001138">
    <property type="entry name" value="Zn2Cys6_DnaBD"/>
</dbReference>
<keyword evidence="3" id="KW-0539">Nucleus</keyword>
<dbReference type="Gene3D" id="4.10.240.10">
    <property type="entry name" value="Zn(2)-C6 fungal-type DNA-binding domain"/>
    <property type="match status" value="1"/>
</dbReference>
<gene>
    <name evidence="6" type="ORF">DFH94DRAFT_233952</name>
</gene>
<feature type="compositionally biased region" description="Polar residues" evidence="4">
    <location>
        <begin position="1"/>
        <end position="20"/>
    </location>
</feature>
<dbReference type="Proteomes" id="UP000759537">
    <property type="component" value="Unassembled WGS sequence"/>
</dbReference>
<dbReference type="PROSITE" id="PS50048">
    <property type="entry name" value="ZN2_CY6_FUNGAL_2"/>
    <property type="match status" value="1"/>
</dbReference>
<dbReference type="GO" id="GO:0003677">
    <property type="term" value="F:DNA binding"/>
    <property type="evidence" value="ECO:0007669"/>
    <property type="project" value="InterPro"/>
</dbReference>
<dbReference type="InterPro" id="IPR050613">
    <property type="entry name" value="Sec_Metabolite_Reg"/>
</dbReference>
<comment type="caution">
    <text evidence="6">The sequence shown here is derived from an EMBL/GenBank/DDBJ whole genome shotgun (WGS) entry which is preliminary data.</text>
</comment>
<dbReference type="Pfam" id="PF04082">
    <property type="entry name" value="Fungal_trans"/>
    <property type="match status" value="1"/>
</dbReference>
<feature type="region of interest" description="Disordered" evidence="4">
    <location>
        <begin position="71"/>
        <end position="95"/>
    </location>
</feature>
<name>A0A9P5TC77_9AGAM</name>
<dbReference type="InterPro" id="IPR036864">
    <property type="entry name" value="Zn2-C6_fun-type_DNA-bd_sf"/>
</dbReference>
<dbReference type="SUPFAM" id="SSF57701">
    <property type="entry name" value="Zn2/Cys6 DNA-binding domain"/>
    <property type="match status" value="1"/>
</dbReference>
<evidence type="ECO:0000313" key="6">
    <source>
        <dbReference type="EMBL" id="KAF8484471.1"/>
    </source>
</evidence>
<evidence type="ECO:0000256" key="1">
    <source>
        <dbReference type="ARBA" id="ARBA00004123"/>
    </source>
</evidence>
<sequence length="733" mass="83253">MREPSVSTASPEQVVESTSIRPKLKRNRVILSCQQCHKRKQQCDRGHPCSRCVNRGCPDACTYDEPREVKKRRIPGTQPESTNAPDLREINDSNLANNPDPNVLIGLDALLQVLQSANASSVVSTPPPDSFDFSRSSAHVSENAVQVAATALNQLSQQEAPDTHHPFAGMILSFRGFGNPTTPFEHQRHFPNQKITTFLLAYYFDRSSVHWIFPIIHRPCFENYYRSCSSGELPPTVEFIALLAITCATALQFLPETDDDATLFADYAPGRKVLQQHLVDFSRSVLFSCTDYPISSLERIKALALFSVYQWNEANSGESWYIITLAIRMAQTLSLNRDGTTTWRMPPEEAEVRRRLWWTLFTIDRFHCMEYRRPYIISEQHTDVALPMNLDQADVVDIPSLTGKPMEEPTEYSYHIYHCQLRKLSGRMWDQCFSTALPTYRVVIDLEEQVRQFELELPSSFRYQTTQMAVARPYLSFQYHSTTLDIIHHRMQLLRPFLFVHPTNEREFETLSVQDKKLSKFHKHARSICVTLCKRLLASMQLLQSSAEPGHLTWSGMSFLVFKSALSIAIAIIMDAQNPENEELEEWIGMAQGILVVLKPHNVLAQKALDHLQVIRKRTVFVLGVITGRCVRSDPVVHGTADVAPSMLAPSMSLPQRLDRMTRTLSQSLPSLVDLLGPEEAMDPFWSTLHPGVFAGHFPGIESLVGPVNPQNLEQFLDSCLSMHSRLPHTFTF</sequence>
<dbReference type="GO" id="GO:0006351">
    <property type="term" value="P:DNA-templated transcription"/>
    <property type="evidence" value="ECO:0007669"/>
    <property type="project" value="InterPro"/>
</dbReference>
<dbReference type="InterPro" id="IPR007219">
    <property type="entry name" value="XnlR_reg_dom"/>
</dbReference>
<evidence type="ECO:0000256" key="3">
    <source>
        <dbReference type="ARBA" id="ARBA00023242"/>
    </source>
</evidence>
<evidence type="ECO:0000256" key="2">
    <source>
        <dbReference type="ARBA" id="ARBA00022723"/>
    </source>
</evidence>
<dbReference type="PROSITE" id="PS00463">
    <property type="entry name" value="ZN2_CY6_FUNGAL_1"/>
    <property type="match status" value="1"/>
</dbReference>
<dbReference type="EMBL" id="WHVB01000003">
    <property type="protein sequence ID" value="KAF8484471.1"/>
    <property type="molecule type" value="Genomic_DNA"/>
</dbReference>
<dbReference type="SMART" id="SM00906">
    <property type="entry name" value="Fungal_trans"/>
    <property type="match status" value="1"/>
</dbReference>
<dbReference type="GO" id="GO:0000981">
    <property type="term" value="F:DNA-binding transcription factor activity, RNA polymerase II-specific"/>
    <property type="evidence" value="ECO:0007669"/>
    <property type="project" value="InterPro"/>
</dbReference>
<protein>
    <submittedName>
        <fullName evidence="6">Fungal-specific transcription factor domain-containing protein</fullName>
    </submittedName>
</protein>
<dbReference type="CDD" id="cd00067">
    <property type="entry name" value="GAL4"/>
    <property type="match status" value="1"/>
</dbReference>